<evidence type="ECO:0000256" key="1">
    <source>
        <dbReference type="ARBA" id="ARBA00004141"/>
    </source>
</evidence>
<dbReference type="InterPro" id="IPR049680">
    <property type="entry name" value="FLVCR1-2_SLC49-like"/>
</dbReference>
<protein>
    <recommendedName>
        <fullName evidence="8">Major facilitator superfamily (MFS) profile domain-containing protein</fullName>
    </recommendedName>
</protein>
<reference evidence="6 7" key="1">
    <citation type="submission" date="2019-02" db="EMBL/GenBank/DDBJ databases">
        <title>Genome sequencing of the rare red list fungi Antrodiella citrinella (Flaviporus citrinellus).</title>
        <authorList>
            <person name="Buettner E."/>
            <person name="Kellner H."/>
        </authorList>
    </citation>
    <scope>NUCLEOTIDE SEQUENCE [LARGE SCALE GENOMIC DNA]</scope>
    <source>
        <strain evidence="6 7">DSM 108506</strain>
    </source>
</reference>
<feature type="transmembrane region" description="Helical" evidence="5">
    <location>
        <begin position="340"/>
        <end position="358"/>
    </location>
</feature>
<dbReference type="GO" id="GO:0022857">
    <property type="term" value="F:transmembrane transporter activity"/>
    <property type="evidence" value="ECO:0007669"/>
    <property type="project" value="InterPro"/>
</dbReference>
<dbReference type="Pfam" id="PF07690">
    <property type="entry name" value="MFS_1"/>
    <property type="match status" value="1"/>
</dbReference>
<dbReference type="AlphaFoldDB" id="A0A4S4MUR4"/>
<feature type="transmembrane region" description="Helical" evidence="5">
    <location>
        <begin position="432"/>
        <end position="453"/>
    </location>
</feature>
<feature type="transmembrane region" description="Helical" evidence="5">
    <location>
        <begin position="364"/>
        <end position="388"/>
    </location>
</feature>
<feature type="transmembrane region" description="Helical" evidence="5">
    <location>
        <begin position="85"/>
        <end position="105"/>
    </location>
</feature>
<feature type="transmembrane region" description="Helical" evidence="5">
    <location>
        <begin position="180"/>
        <end position="201"/>
    </location>
</feature>
<feature type="transmembrane region" description="Helical" evidence="5">
    <location>
        <begin position="45"/>
        <end position="65"/>
    </location>
</feature>
<feature type="transmembrane region" description="Helical" evidence="5">
    <location>
        <begin position="112"/>
        <end position="129"/>
    </location>
</feature>
<evidence type="ECO:0000313" key="7">
    <source>
        <dbReference type="Proteomes" id="UP000308730"/>
    </source>
</evidence>
<dbReference type="OrthoDB" id="422206at2759"/>
<dbReference type="PANTHER" id="PTHR10924:SF6">
    <property type="entry name" value="SOLUTE CARRIER FAMILY 49 MEMBER A3"/>
    <property type="match status" value="1"/>
</dbReference>
<keyword evidence="7" id="KW-1185">Reference proteome</keyword>
<dbReference type="GO" id="GO:0016020">
    <property type="term" value="C:membrane"/>
    <property type="evidence" value="ECO:0007669"/>
    <property type="project" value="UniProtKB-SubCell"/>
</dbReference>
<evidence type="ECO:0000256" key="3">
    <source>
        <dbReference type="ARBA" id="ARBA00022989"/>
    </source>
</evidence>
<dbReference type="InterPro" id="IPR011701">
    <property type="entry name" value="MFS"/>
</dbReference>
<dbReference type="Proteomes" id="UP000308730">
    <property type="component" value="Unassembled WGS sequence"/>
</dbReference>
<evidence type="ECO:0008006" key="8">
    <source>
        <dbReference type="Google" id="ProtNLM"/>
    </source>
</evidence>
<dbReference type="PANTHER" id="PTHR10924">
    <property type="entry name" value="MAJOR FACILITATOR SUPERFAMILY PROTEIN-RELATED"/>
    <property type="match status" value="1"/>
</dbReference>
<dbReference type="Gene3D" id="1.20.1250.20">
    <property type="entry name" value="MFS general substrate transporter like domains"/>
    <property type="match status" value="2"/>
</dbReference>
<evidence type="ECO:0000256" key="2">
    <source>
        <dbReference type="ARBA" id="ARBA00022692"/>
    </source>
</evidence>
<gene>
    <name evidence="6" type="ORF">EUX98_g4887</name>
</gene>
<feature type="transmembrane region" description="Helical" evidence="5">
    <location>
        <begin position="271"/>
        <end position="296"/>
    </location>
</feature>
<sequence length="481" mass="52021">MSIVKSKLSAKDIETVESVRQSSTPTDSKSDGEKVVQYVSYRRRFTGLVALILLAATSGMVWPWFGPIANNVSDEFGFTLDQINWFSNTVNFVYLPVSALVPVLFSRYGIRFTCQLGAVFMLLGAWVRYAATSHNLSTNGAYALIMVGQIFGAVAQPIFQILGPKYSQVWFNVKERTTATMILSIANPVGGAIAQILSPVFSNTRLSILYLGVISTAATPFVCLIGEKPPTPPTYAAGQEDPSFSSLARAMWGTEPKESPAFMTPHERIDFAIVAWEFGILVGVVNAFSILTSQFFEPYGYSDDTAGFLGAVLLLVGLLAAIITAPIYDRVLTRHLALSAKVLCPILGAAWLSLIWAVRPNNTGALYALMAIIGGTSLTMLPVALELAAELTRNADGSSAVLWFSGNIFGAMFVLVNGALRASDSGNPPQNMHRSLIFQGVFILGSVLFVVLLKGKQVRREQDELKANGPKDVVVEVNDVE</sequence>
<dbReference type="EMBL" id="SGPM01000130">
    <property type="protein sequence ID" value="THH29307.1"/>
    <property type="molecule type" value="Genomic_DNA"/>
</dbReference>
<evidence type="ECO:0000256" key="5">
    <source>
        <dbReference type="SAM" id="Phobius"/>
    </source>
</evidence>
<feature type="transmembrane region" description="Helical" evidence="5">
    <location>
        <begin position="141"/>
        <end position="159"/>
    </location>
</feature>
<feature type="transmembrane region" description="Helical" evidence="5">
    <location>
        <begin position="400"/>
        <end position="420"/>
    </location>
</feature>
<comment type="subcellular location">
    <subcellularLocation>
        <location evidence="1">Membrane</location>
        <topology evidence="1">Multi-pass membrane protein</topology>
    </subcellularLocation>
</comment>
<evidence type="ECO:0000256" key="4">
    <source>
        <dbReference type="ARBA" id="ARBA00023136"/>
    </source>
</evidence>
<dbReference type="InterPro" id="IPR036259">
    <property type="entry name" value="MFS_trans_sf"/>
</dbReference>
<keyword evidence="3 5" id="KW-1133">Transmembrane helix</keyword>
<evidence type="ECO:0000313" key="6">
    <source>
        <dbReference type="EMBL" id="THH29307.1"/>
    </source>
</evidence>
<keyword evidence="4 5" id="KW-0472">Membrane</keyword>
<comment type="caution">
    <text evidence="6">The sequence shown here is derived from an EMBL/GenBank/DDBJ whole genome shotgun (WGS) entry which is preliminary data.</text>
</comment>
<name>A0A4S4MUR4_9APHY</name>
<feature type="transmembrane region" description="Helical" evidence="5">
    <location>
        <begin position="308"/>
        <end position="328"/>
    </location>
</feature>
<proteinExistence type="predicted"/>
<organism evidence="6 7">
    <name type="scientific">Antrodiella citrinella</name>
    <dbReference type="NCBI Taxonomy" id="2447956"/>
    <lineage>
        <taxon>Eukaryota</taxon>
        <taxon>Fungi</taxon>
        <taxon>Dikarya</taxon>
        <taxon>Basidiomycota</taxon>
        <taxon>Agaricomycotina</taxon>
        <taxon>Agaricomycetes</taxon>
        <taxon>Polyporales</taxon>
        <taxon>Steccherinaceae</taxon>
        <taxon>Antrodiella</taxon>
    </lineage>
</organism>
<feature type="transmembrane region" description="Helical" evidence="5">
    <location>
        <begin position="207"/>
        <end position="225"/>
    </location>
</feature>
<keyword evidence="2 5" id="KW-0812">Transmembrane</keyword>
<dbReference type="SUPFAM" id="SSF103473">
    <property type="entry name" value="MFS general substrate transporter"/>
    <property type="match status" value="1"/>
</dbReference>
<accession>A0A4S4MUR4</accession>